<reference evidence="3" key="1">
    <citation type="journal article" date="2014" name="Genome Announc.">
        <title>Draft Genome Sequences of Marine Flavobacterium Nonlabens Strains NR17, NR24, NR27, NR32, NR33, and Ara13.</title>
        <authorList>
            <person name="Nakanishi M."/>
            <person name="Meirelles P."/>
            <person name="Suzuki R."/>
            <person name="Takatani N."/>
            <person name="Mino S."/>
            <person name="Suda W."/>
            <person name="Oshima K."/>
            <person name="Hattori M."/>
            <person name="Ohkuma M."/>
            <person name="Hosokawa M."/>
            <person name="Miyashita K."/>
            <person name="Thompson F.L."/>
            <person name="Niwa A."/>
            <person name="Sawabe T."/>
            <person name="Sawabe T."/>
        </authorList>
    </citation>
    <scope>NUCLEOTIDE SEQUENCE [LARGE SCALE GENOMIC DNA]</scope>
    <source>
        <strain evidence="3">JCM 19294</strain>
    </source>
</reference>
<sequence>MSFFGKNIKKIRGVKSLSQQAFADLFDLKRGTLGAYEEGRSEPKIETIIKVANYFSISIDDLLTSELTVNQLLRFNDNITLDPEDLEKEHFATVPCITAKNYQDYIAHFDNEFFVKDMPSLSLPINTEKTFRGFTVNNLEMTSHDKGFYPKDIVIGELVPNKVIQKLNNGTVAFALINDHIILRRLYTTENGIVLRADHKNIDDIKVTLKEIKQLWRVRYVFFRRVPELTDSFEDKLALIEAQLKAIKNHDSL</sequence>
<dbReference type="STRING" id="319236.BST91_11200"/>
<dbReference type="SUPFAM" id="SSF51306">
    <property type="entry name" value="LexA/Signal peptidase"/>
    <property type="match status" value="1"/>
</dbReference>
<dbReference type="RefSeq" id="WP_042276758.1">
    <property type="nucleotide sequence ID" value="NZ_BBML01000001.1"/>
</dbReference>
<dbReference type="EMBL" id="BBML01000001">
    <property type="protein sequence ID" value="GAK95927.1"/>
    <property type="molecule type" value="Genomic_DNA"/>
</dbReference>
<comment type="caution">
    <text evidence="3">The sequence shown here is derived from an EMBL/GenBank/DDBJ whole genome shotgun (WGS) entry which is preliminary data.</text>
</comment>
<name>A0A090Q174_9FLAO</name>
<dbReference type="AlphaFoldDB" id="A0A090Q174"/>
<dbReference type="Gene3D" id="2.10.109.10">
    <property type="entry name" value="Umud Fragment, subunit A"/>
    <property type="match status" value="1"/>
</dbReference>
<dbReference type="PANTHER" id="PTHR46558:SF11">
    <property type="entry name" value="HTH-TYPE TRANSCRIPTIONAL REGULATOR XRE"/>
    <property type="match status" value="1"/>
</dbReference>
<proteinExistence type="predicted"/>
<dbReference type="PROSITE" id="PS50943">
    <property type="entry name" value="HTH_CROC1"/>
    <property type="match status" value="1"/>
</dbReference>
<evidence type="ECO:0000313" key="4">
    <source>
        <dbReference type="Proteomes" id="UP000029221"/>
    </source>
</evidence>
<dbReference type="Pfam" id="PF01381">
    <property type="entry name" value="HTH_3"/>
    <property type="match status" value="1"/>
</dbReference>
<dbReference type="GO" id="GO:0003677">
    <property type="term" value="F:DNA binding"/>
    <property type="evidence" value="ECO:0007669"/>
    <property type="project" value="UniProtKB-KW"/>
</dbReference>
<dbReference type="InterPro" id="IPR010982">
    <property type="entry name" value="Lambda_DNA-bd_dom_sf"/>
</dbReference>
<accession>A0A090Q174</accession>
<dbReference type="InterPro" id="IPR001387">
    <property type="entry name" value="Cro/C1-type_HTH"/>
</dbReference>
<dbReference type="SMART" id="SM00530">
    <property type="entry name" value="HTH_XRE"/>
    <property type="match status" value="1"/>
</dbReference>
<dbReference type="CDD" id="cd00093">
    <property type="entry name" value="HTH_XRE"/>
    <property type="match status" value="1"/>
</dbReference>
<evidence type="ECO:0000256" key="1">
    <source>
        <dbReference type="ARBA" id="ARBA00023125"/>
    </source>
</evidence>
<organism evidence="3 4">
    <name type="scientific">Nonlabens tegetincola</name>
    <dbReference type="NCBI Taxonomy" id="323273"/>
    <lineage>
        <taxon>Bacteria</taxon>
        <taxon>Pseudomonadati</taxon>
        <taxon>Bacteroidota</taxon>
        <taxon>Flavobacteriia</taxon>
        <taxon>Flavobacteriales</taxon>
        <taxon>Flavobacteriaceae</taxon>
        <taxon>Nonlabens</taxon>
    </lineage>
</organism>
<gene>
    <name evidence="3" type="ORF">JCM19294_2709</name>
</gene>
<dbReference type="Gene3D" id="1.10.260.40">
    <property type="entry name" value="lambda repressor-like DNA-binding domains"/>
    <property type="match status" value="1"/>
</dbReference>
<dbReference type="eggNOG" id="COG1396">
    <property type="taxonomic scope" value="Bacteria"/>
</dbReference>
<protein>
    <recommendedName>
        <fullName evidence="2">HTH cro/C1-type domain-containing protein</fullName>
    </recommendedName>
</protein>
<evidence type="ECO:0000313" key="3">
    <source>
        <dbReference type="EMBL" id="GAK95927.1"/>
    </source>
</evidence>
<dbReference type="InterPro" id="IPR036286">
    <property type="entry name" value="LexA/Signal_pep-like_sf"/>
</dbReference>
<keyword evidence="1" id="KW-0238">DNA-binding</keyword>
<evidence type="ECO:0000259" key="2">
    <source>
        <dbReference type="PROSITE" id="PS50943"/>
    </source>
</evidence>
<keyword evidence="4" id="KW-1185">Reference proteome</keyword>
<dbReference type="SUPFAM" id="SSF47413">
    <property type="entry name" value="lambda repressor-like DNA-binding domains"/>
    <property type="match status" value="1"/>
</dbReference>
<dbReference type="PANTHER" id="PTHR46558">
    <property type="entry name" value="TRACRIPTIONAL REGULATORY PROTEIN-RELATED-RELATED"/>
    <property type="match status" value="1"/>
</dbReference>
<dbReference type="Proteomes" id="UP000029221">
    <property type="component" value="Unassembled WGS sequence"/>
</dbReference>
<feature type="domain" description="HTH cro/C1-type" evidence="2">
    <location>
        <begin position="8"/>
        <end position="62"/>
    </location>
</feature>